<feature type="compositionally biased region" description="Basic and acidic residues" evidence="7">
    <location>
        <begin position="33"/>
        <end position="47"/>
    </location>
</feature>
<feature type="domain" description="C2H2-type" evidence="8">
    <location>
        <begin position="787"/>
        <end position="818"/>
    </location>
</feature>
<dbReference type="SUPFAM" id="SSF57667">
    <property type="entry name" value="beta-beta-alpha zinc fingers"/>
    <property type="match status" value="1"/>
</dbReference>
<dbReference type="PROSITE" id="PS00028">
    <property type="entry name" value="ZINC_FINGER_C2H2_1"/>
    <property type="match status" value="1"/>
</dbReference>
<dbReference type="InParanoid" id="A0A3N4KJK2"/>
<evidence type="ECO:0000256" key="5">
    <source>
        <dbReference type="ARBA" id="ARBA00023242"/>
    </source>
</evidence>
<evidence type="ECO:0000259" key="8">
    <source>
        <dbReference type="PROSITE" id="PS50157"/>
    </source>
</evidence>
<gene>
    <name evidence="9" type="ORF">P167DRAFT_576088</name>
</gene>
<dbReference type="AlphaFoldDB" id="A0A3N4KJK2"/>
<keyword evidence="4" id="KW-0862">Zinc</keyword>
<dbReference type="PANTHER" id="PTHR24388">
    <property type="entry name" value="ZINC FINGER PROTEIN"/>
    <property type="match status" value="1"/>
</dbReference>
<feature type="region of interest" description="Disordered" evidence="7">
    <location>
        <begin position="426"/>
        <end position="461"/>
    </location>
</feature>
<feature type="compositionally biased region" description="Polar residues" evidence="7">
    <location>
        <begin position="830"/>
        <end position="839"/>
    </location>
</feature>
<dbReference type="GO" id="GO:0000981">
    <property type="term" value="F:DNA-binding transcription factor activity, RNA polymerase II-specific"/>
    <property type="evidence" value="ECO:0007669"/>
    <property type="project" value="TreeGrafter"/>
</dbReference>
<feature type="compositionally biased region" description="Acidic residues" evidence="7">
    <location>
        <begin position="852"/>
        <end position="864"/>
    </location>
</feature>
<feature type="region of interest" description="Disordered" evidence="7">
    <location>
        <begin position="818"/>
        <end position="889"/>
    </location>
</feature>
<dbReference type="Proteomes" id="UP000277580">
    <property type="component" value="Unassembled WGS sequence"/>
</dbReference>
<evidence type="ECO:0000256" key="7">
    <source>
        <dbReference type="SAM" id="MobiDB-lite"/>
    </source>
</evidence>
<feature type="compositionally biased region" description="Acidic residues" evidence="7">
    <location>
        <begin position="819"/>
        <end position="829"/>
    </location>
</feature>
<feature type="compositionally biased region" description="Acidic residues" evidence="7">
    <location>
        <begin position="55"/>
        <end position="67"/>
    </location>
</feature>
<dbReference type="InterPro" id="IPR013087">
    <property type="entry name" value="Znf_C2H2_type"/>
</dbReference>
<dbReference type="GO" id="GO:0008270">
    <property type="term" value="F:zinc ion binding"/>
    <property type="evidence" value="ECO:0007669"/>
    <property type="project" value="UniProtKB-KW"/>
</dbReference>
<evidence type="ECO:0000256" key="1">
    <source>
        <dbReference type="ARBA" id="ARBA00022723"/>
    </source>
</evidence>
<evidence type="ECO:0000313" key="9">
    <source>
        <dbReference type="EMBL" id="RPB10747.1"/>
    </source>
</evidence>
<evidence type="ECO:0000256" key="2">
    <source>
        <dbReference type="ARBA" id="ARBA00022737"/>
    </source>
</evidence>
<dbReference type="InterPro" id="IPR050527">
    <property type="entry name" value="Snail/Krueppel_Znf"/>
</dbReference>
<dbReference type="Gene3D" id="3.30.160.60">
    <property type="entry name" value="Classic Zinc Finger"/>
    <property type="match status" value="1"/>
</dbReference>
<dbReference type="SMART" id="SM00355">
    <property type="entry name" value="ZnF_C2H2"/>
    <property type="match status" value="2"/>
</dbReference>
<dbReference type="PROSITE" id="PS50157">
    <property type="entry name" value="ZINC_FINGER_C2H2_2"/>
    <property type="match status" value="2"/>
</dbReference>
<feature type="domain" description="C2H2-type" evidence="8">
    <location>
        <begin position="760"/>
        <end position="788"/>
    </location>
</feature>
<dbReference type="EMBL" id="ML119141">
    <property type="protein sequence ID" value="RPB10747.1"/>
    <property type="molecule type" value="Genomic_DNA"/>
</dbReference>
<keyword evidence="1" id="KW-0479">Metal-binding</keyword>
<feature type="region of interest" description="Disordered" evidence="7">
    <location>
        <begin position="1"/>
        <end position="67"/>
    </location>
</feature>
<evidence type="ECO:0000256" key="3">
    <source>
        <dbReference type="ARBA" id="ARBA00022771"/>
    </source>
</evidence>
<organism evidence="9 10">
    <name type="scientific">Morchella conica CCBAS932</name>
    <dbReference type="NCBI Taxonomy" id="1392247"/>
    <lineage>
        <taxon>Eukaryota</taxon>
        <taxon>Fungi</taxon>
        <taxon>Dikarya</taxon>
        <taxon>Ascomycota</taxon>
        <taxon>Pezizomycotina</taxon>
        <taxon>Pezizomycetes</taxon>
        <taxon>Pezizales</taxon>
        <taxon>Morchellaceae</taxon>
        <taxon>Morchella</taxon>
    </lineage>
</organism>
<proteinExistence type="predicted"/>
<sequence length="889" mass="96614">MAQTKSKVSPIPRLTRAGARKASQEAKAASQNEEFKQQSEQESDDKQSSISASDSGEEEGGSVDEDGMYDVIYVGSRSSSPVNVSSNVEDETEIGLSVENNVGDLSIIQEQAHVWSELGEEIESLQGAMPELEEFDSFEFQEISPTWTYGQEETQGMSSGGGDTDGPNISQYQERFRCETPEMQLFSTLVALQPQSLRQVTPQAEDDIIFSNFVHDGDYVHGEVDKTSVGSIPAGTNNSGNLVEVQTLGVESDPKDICSAPALHGVSDAAHPTADESTNQTFGSMAAEGCVSAEHAPPTAVSQAFLTPIHEVTQQSTSVWDDFDEPYKALSPVWKGPNGPRQAFGTLLPPRQATIGSTSGFIDPGLFELGYNSVTTETQLTELSRFAPAGVIGNEPQPPPTAFLDNPVTTETQLTELSQNTLADVTGNKMHPALGPSRRTITPPTRKAGMRKPSERKPRSKKAIAASKQIRVESVVEPVAGSVVDSVPESAHQSVPVAPESYPSHADHETWYALTDFIQMENAKGSTDVQTSGPLSSLTIPVSSNTSSIIFPALSTVMANASSSSIIPVSNTKPSIIVPALPAIVADASSSSTVPAVVTEKKRGSNNKAYVRPPRTKARLEQTRIEKAANLAELDELIADAHRRALIEAATGSTCGPVEFKQGPNINKHPKSLTHGIMHVTFANKGEMPAYIEAAYLEKVRRFTASPTGSMRGRRARDEGTDVEILNLPEIPRWQCKICNEILPTSWALKLHRKIHPVHSICEVCNKTFTRGPSHRRHMGKAHPGFASCTCYCGRVFSNGKFLEKHQRTCDTYIRENDSEFSDPEEEQTGESSASQQRTSNKDDIVMGNTSEGEDEKVDEDEEMVDIHDNMGEEEEQGMTRKGKEVYRY</sequence>
<dbReference type="GO" id="GO:0000978">
    <property type="term" value="F:RNA polymerase II cis-regulatory region sequence-specific DNA binding"/>
    <property type="evidence" value="ECO:0007669"/>
    <property type="project" value="TreeGrafter"/>
</dbReference>
<dbReference type="OrthoDB" id="10018191at2759"/>
<name>A0A3N4KJK2_9PEZI</name>
<evidence type="ECO:0000256" key="4">
    <source>
        <dbReference type="ARBA" id="ARBA00022833"/>
    </source>
</evidence>
<keyword evidence="5" id="KW-0539">Nucleus</keyword>
<evidence type="ECO:0000256" key="6">
    <source>
        <dbReference type="PROSITE-ProRule" id="PRU00042"/>
    </source>
</evidence>
<keyword evidence="3 6" id="KW-0863">Zinc-finger</keyword>
<accession>A0A3N4KJK2</accession>
<keyword evidence="10" id="KW-1185">Reference proteome</keyword>
<reference evidence="9 10" key="1">
    <citation type="journal article" date="2018" name="Nat. Ecol. Evol.">
        <title>Pezizomycetes genomes reveal the molecular basis of ectomycorrhizal truffle lifestyle.</title>
        <authorList>
            <person name="Murat C."/>
            <person name="Payen T."/>
            <person name="Noel B."/>
            <person name="Kuo A."/>
            <person name="Morin E."/>
            <person name="Chen J."/>
            <person name="Kohler A."/>
            <person name="Krizsan K."/>
            <person name="Balestrini R."/>
            <person name="Da Silva C."/>
            <person name="Montanini B."/>
            <person name="Hainaut M."/>
            <person name="Levati E."/>
            <person name="Barry K.W."/>
            <person name="Belfiori B."/>
            <person name="Cichocki N."/>
            <person name="Clum A."/>
            <person name="Dockter R.B."/>
            <person name="Fauchery L."/>
            <person name="Guy J."/>
            <person name="Iotti M."/>
            <person name="Le Tacon F."/>
            <person name="Lindquist E.A."/>
            <person name="Lipzen A."/>
            <person name="Malagnac F."/>
            <person name="Mello A."/>
            <person name="Molinier V."/>
            <person name="Miyauchi S."/>
            <person name="Poulain J."/>
            <person name="Riccioni C."/>
            <person name="Rubini A."/>
            <person name="Sitrit Y."/>
            <person name="Splivallo R."/>
            <person name="Traeger S."/>
            <person name="Wang M."/>
            <person name="Zifcakova L."/>
            <person name="Wipf D."/>
            <person name="Zambonelli A."/>
            <person name="Paolocci F."/>
            <person name="Nowrousian M."/>
            <person name="Ottonello S."/>
            <person name="Baldrian P."/>
            <person name="Spatafora J.W."/>
            <person name="Henrissat B."/>
            <person name="Nagy L.G."/>
            <person name="Aury J.M."/>
            <person name="Wincker P."/>
            <person name="Grigoriev I.V."/>
            <person name="Bonfante P."/>
            <person name="Martin F.M."/>
        </authorList>
    </citation>
    <scope>NUCLEOTIDE SEQUENCE [LARGE SCALE GENOMIC DNA]</scope>
    <source>
        <strain evidence="9 10">CCBAS932</strain>
    </source>
</reference>
<evidence type="ECO:0000313" key="10">
    <source>
        <dbReference type="Proteomes" id="UP000277580"/>
    </source>
</evidence>
<dbReference type="PANTHER" id="PTHR24388:SF104">
    <property type="entry name" value="AT-RICH BINDING PROTEIN-RELATED"/>
    <property type="match status" value="1"/>
</dbReference>
<feature type="compositionally biased region" description="Basic and acidic residues" evidence="7">
    <location>
        <begin position="878"/>
        <end position="889"/>
    </location>
</feature>
<keyword evidence="2" id="KW-0677">Repeat</keyword>
<dbReference type="InterPro" id="IPR036236">
    <property type="entry name" value="Znf_C2H2_sf"/>
</dbReference>
<protein>
    <recommendedName>
        <fullName evidence="8">C2H2-type domain-containing protein</fullName>
    </recommendedName>
</protein>